<dbReference type="EMBL" id="VIVR01000001">
    <property type="protein sequence ID" value="TWE20527.1"/>
    <property type="molecule type" value="Genomic_DNA"/>
</dbReference>
<proteinExistence type="predicted"/>
<keyword evidence="2" id="KW-1185">Reference proteome</keyword>
<dbReference type="Proteomes" id="UP000318416">
    <property type="component" value="Unassembled WGS sequence"/>
</dbReference>
<gene>
    <name evidence="1" type="ORF">FB465_5681</name>
</gene>
<comment type="caution">
    <text evidence="1">The sequence shown here is derived from an EMBL/GenBank/DDBJ whole genome shotgun (WGS) entry which is preliminary data.</text>
</comment>
<dbReference type="AlphaFoldDB" id="A0A561EY65"/>
<evidence type="ECO:0000313" key="2">
    <source>
        <dbReference type="Proteomes" id="UP000318416"/>
    </source>
</evidence>
<evidence type="ECO:0000313" key="1">
    <source>
        <dbReference type="EMBL" id="TWE20527.1"/>
    </source>
</evidence>
<name>A0A561EY65_9ACTN</name>
<organism evidence="1 2">
    <name type="scientific">Kitasatospora atroaurantiaca</name>
    <dbReference type="NCBI Taxonomy" id="285545"/>
    <lineage>
        <taxon>Bacteria</taxon>
        <taxon>Bacillati</taxon>
        <taxon>Actinomycetota</taxon>
        <taxon>Actinomycetes</taxon>
        <taxon>Kitasatosporales</taxon>
        <taxon>Streptomycetaceae</taxon>
        <taxon>Kitasatospora</taxon>
    </lineage>
</organism>
<reference evidence="1 2" key="1">
    <citation type="submission" date="2019-06" db="EMBL/GenBank/DDBJ databases">
        <title>Sequencing the genomes of 1000 actinobacteria strains.</title>
        <authorList>
            <person name="Klenk H.-P."/>
        </authorList>
    </citation>
    <scope>NUCLEOTIDE SEQUENCE [LARGE SCALE GENOMIC DNA]</scope>
    <source>
        <strain evidence="1 2">DSM 41649</strain>
    </source>
</reference>
<sequence length="57" mass="6287">MRRSRRPVELNGPRTSALSLLVTAPEALWDVVSDLVYSPRPSTVDRPTGIDPKAGER</sequence>
<accession>A0A561EY65</accession>
<protein>
    <submittedName>
        <fullName evidence="1">Uncharacterized protein</fullName>
    </submittedName>
</protein>